<dbReference type="EMBL" id="ASPP01004512">
    <property type="protein sequence ID" value="ETO32060.1"/>
    <property type="molecule type" value="Genomic_DNA"/>
</dbReference>
<sequence>MRHKKNKKNAEWKMTHELKSLKYSKELSEMKEELEELKRTHKILQQTLQTERHKLKEYQYLSDKQTKDYISQSNQYIKDLEALSQQLSEAKELNNQYKVQIDEYNNENLQLKQQANEMKEHFDVIHASIDQIVQQEKDSDNTNADNQSLDAGNVFDKIKYLEVFMHQSIQTNQECKHYKELLKCIPEKLFQINEEQSIFYEEAMNHLTVYTTKMEHLYAQNDTLQTFTHNSKQHTFQLETENKKLAQDLSLLQKRYDEDINNLQHELEEIMTKLAPKDFSLSELLQHLSHNIHAMQTQTQLMEYRWYHLRQTPAKEWIDQIENDMQSENKRINVKICEVFAQ</sequence>
<keyword evidence="3" id="KW-1185">Reference proteome</keyword>
<feature type="coiled-coil region" evidence="1">
    <location>
        <begin position="246"/>
        <end position="273"/>
    </location>
</feature>
<evidence type="ECO:0000313" key="2">
    <source>
        <dbReference type="EMBL" id="ETO32060.1"/>
    </source>
</evidence>
<dbReference type="Proteomes" id="UP000023152">
    <property type="component" value="Unassembled WGS sequence"/>
</dbReference>
<proteinExistence type="predicted"/>
<gene>
    <name evidence="2" type="ORF">RFI_05056</name>
</gene>
<protein>
    <submittedName>
        <fullName evidence="2">Uncharacterized protein</fullName>
    </submittedName>
</protein>
<organism evidence="2 3">
    <name type="scientific">Reticulomyxa filosa</name>
    <dbReference type="NCBI Taxonomy" id="46433"/>
    <lineage>
        <taxon>Eukaryota</taxon>
        <taxon>Sar</taxon>
        <taxon>Rhizaria</taxon>
        <taxon>Retaria</taxon>
        <taxon>Foraminifera</taxon>
        <taxon>Monothalamids</taxon>
        <taxon>Reticulomyxidae</taxon>
        <taxon>Reticulomyxa</taxon>
    </lineage>
</organism>
<feature type="coiled-coil region" evidence="1">
    <location>
        <begin position="20"/>
        <end position="121"/>
    </location>
</feature>
<name>X6P0H5_RETFI</name>
<accession>X6P0H5</accession>
<evidence type="ECO:0000256" key="1">
    <source>
        <dbReference type="SAM" id="Coils"/>
    </source>
</evidence>
<comment type="caution">
    <text evidence="2">The sequence shown here is derived from an EMBL/GenBank/DDBJ whole genome shotgun (WGS) entry which is preliminary data.</text>
</comment>
<dbReference type="AlphaFoldDB" id="X6P0H5"/>
<keyword evidence="1" id="KW-0175">Coiled coil</keyword>
<evidence type="ECO:0000313" key="3">
    <source>
        <dbReference type="Proteomes" id="UP000023152"/>
    </source>
</evidence>
<reference evidence="2 3" key="1">
    <citation type="journal article" date="2013" name="Curr. Biol.">
        <title>The Genome of the Foraminiferan Reticulomyxa filosa.</title>
        <authorList>
            <person name="Glockner G."/>
            <person name="Hulsmann N."/>
            <person name="Schleicher M."/>
            <person name="Noegel A.A."/>
            <person name="Eichinger L."/>
            <person name="Gallinger C."/>
            <person name="Pawlowski J."/>
            <person name="Sierra R."/>
            <person name="Euteneuer U."/>
            <person name="Pillet L."/>
            <person name="Moustafa A."/>
            <person name="Platzer M."/>
            <person name="Groth M."/>
            <person name="Szafranski K."/>
            <person name="Schliwa M."/>
        </authorList>
    </citation>
    <scope>NUCLEOTIDE SEQUENCE [LARGE SCALE GENOMIC DNA]</scope>
</reference>